<dbReference type="PROSITE" id="PS00973">
    <property type="entry name" value="USP_2"/>
    <property type="match status" value="1"/>
</dbReference>
<dbReference type="PANTHER" id="PTHR24006">
    <property type="entry name" value="UBIQUITIN CARBOXYL-TERMINAL HYDROLASE"/>
    <property type="match status" value="1"/>
</dbReference>
<dbReference type="FunFam" id="3.90.70.10:FF:000136">
    <property type="entry name" value="Ubiquitin C-terminal hydrolase, putative"/>
    <property type="match status" value="1"/>
</dbReference>
<accession>A0A9W4XN19</accession>
<evidence type="ECO:0000259" key="2">
    <source>
        <dbReference type="PROSITE" id="PS50235"/>
    </source>
</evidence>
<keyword evidence="4" id="KW-1185">Reference proteome</keyword>
<gene>
    <name evidence="3" type="ORF">PDIGIT_LOCUS7566</name>
</gene>
<dbReference type="Gene3D" id="3.90.70.10">
    <property type="entry name" value="Cysteine proteinases"/>
    <property type="match status" value="1"/>
</dbReference>
<evidence type="ECO:0000256" key="1">
    <source>
        <dbReference type="SAM" id="MobiDB-lite"/>
    </source>
</evidence>
<reference evidence="3" key="1">
    <citation type="submission" date="2023-01" db="EMBL/GenBank/DDBJ databases">
        <authorList>
            <person name="Van Ghelder C."/>
            <person name="Rancurel C."/>
        </authorList>
    </citation>
    <scope>NUCLEOTIDE SEQUENCE</scope>
    <source>
        <strain evidence="3">CNCM I-4278</strain>
    </source>
</reference>
<feature type="compositionally biased region" description="Polar residues" evidence="1">
    <location>
        <begin position="73"/>
        <end position="83"/>
    </location>
</feature>
<organism evidence="3 4">
    <name type="scientific">Periconia digitata</name>
    <dbReference type="NCBI Taxonomy" id="1303443"/>
    <lineage>
        <taxon>Eukaryota</taxon>
        <taxon>Fungi</taxon>
        <taxon>Dikarya</taxon>
        <taxon>Ascomycota</taxon>
        <taxon>Pezizomycotina</taxon>
        <taxon>Dothideomycetes</taxon>
        <taxon>Pleosporomycetidae</taxon>
        <taxon>Pleosporales</taxon>
        <taxon>Massarineae</taxon>
        <taxon>Periconiaceae</taxon>
        <taxon>Periconia</taxon>
    </lineage>
</organism>
<dbReference type="PROSITE" id="PS50235">
    <property type="entry name" value="USP_3"/>
    <property type="match status" value="1"/>
</dbReference>
<dbReference type="InterPro" id="IPR018200">
    <property type="entry name" value="USP_CS"/>
</dbReference>
<dbReference type="InterPro" id="IPR028889">
    <property type="entry name" value="USP"/>
</dbReference>
<dbReference type="GO" id="GO:0016579">
    <property type="term" value="P:protein deubiquitination"/>
    <property type="evidence" value="ECO:0007669"/>
    <property type="project" value="InterPro"/>
</dbReference>
<dbReference type="SUPFAM" id="SSF54001">
    <property type="entry name" value="Cysteine proteinases"/>
    <property type="match status" value="1"/>
</dbReference>
<sequence>MSVAGDDAISSSNAASPPSPLPNPPQDSMEIANRDHKRRRLNSESKDDLDILAMSTDRSVPDSPSVPHLTLDPSDQQVEMTIRSQPPSSSNPQEQDELATTSEDVLASDTVHVDTNDSPLGGGDASADSPPVIELLSDTDEAANDDDDDDDDDVEIMADYTPSGPIHIEYDVESYFLNFPYTKNDDFVAAVVVVTNHFHANTHLDGAVLPSISVWLDGIPDQPLPRKAFFTEKAPFWDEFSNFIFRLLSRRIHFGDTFSDDQGEEDIFFTLFTAYVRVCVHLIQADAQMLSEWSASEPCSLPIVAYKHVRNLLYILRPERTALFHLLNKDYGINVNAMSNRLLRLFLETGGLPHLLDMADHECSKAPPMVLTSIAAWTAPILEAVGWHLVAMPATLQPLQRIKFNQDVLHFFQSYDVHLQIPGQVVDMTVARDAIGHFSSLLLSLCQWDDLIARELVDHMLDFKDPESPTATISPAEPNPINEDTYRRDPALYPVLVHNAWKFKLLRKYIVKGRMELRVMSIGAMDHALVDIWREYNTHAHSIHHPVMQYLADFLLDQKVVNYIISVDSHPQLISRSGNIVGFLVVTRRYSEGESDAIWNTVSNSSDPRVVSATMTMLRSIINLMQNPELLYLLTKLYDIPIDNCTLDVIRFQRDIAGKINCEDWSEQDFKSRPWNVSVRMLQDTSPTQESSKATMALHMEASEQLSSMTHLIWTEERHSIYRSCAEHIECRSSKATGSVHAVWLLATTSGVKDVGFFEENPELTRRILEETCAYIGEGDGIAFGTMQQYAAHYRLDLLCFLIQRATTAIPIDLYESIWDHLIGKYAHKDELRDIAWTKFLQAMRFRPNNEFCTALISTYVPKLDPKYYTPGLLEFVAAYNFATERQMVETMDGEKQEALQVPGAHLLWPMILSAPPRTIEDRTANLLANRYLEVDPVHGITLPDMEAAHMALVEKCIHEILSSYRVLRGKSSRGDDEMDVTVTAVLKQQNERRLTRTVLFLKLLLMSIRTRADFNRSRRSDSKVEALEDEDRPDGEVVEVRYQSGTNEKQSIIVGTSNTMQDVYRRLCHATGYSKINIFHKGRKIDLNHDRSKTVGDLDLTSQNLQVQKAQGSEIIYPTAGNVASCSVFETALLDRFEELFTCMDAEDAISATLYDLLVHLPFQERIFKSVTTGTISAADLFPPDRLYQAKYAAYALHWKLEQQLRSTLDENYLANAVQILEKALLNPSLILDASSSSHVQLAGVVVQVLLKFLKGVSSSYFSNNTAFVERLLELVSLSLVDITSHPVALASYATIIEASLHSRGVWDAFVTNNKSMPLHRKLLLDEPHKELRQGIAKVISSVCGGGLSPSSALTETETASSFWKMISPVLPYVVEHPDRSLQIFQLADEVFRKYDESNRDEATLRSYLSTWSDVLLHYRQDEEVGQGEVDFVVHGFSKLLLSCISSLKSLKKPLDAGQLVERLWSKFLFVPKVVDLDEQASSPEVPVLESNTRKQLLDLVLALADDRNSYNKLLELAGDLGTNDTMISSFDVDREDMIRSPTGYLGLNNPRAICYMNSLLAQLFMNVNFRKFMLRLDVAEPAASQRLLHDTQTLFSTMQNSYRKWADPQEFAACVRVPDGGSIDINIQMDADEFYNLLFDQWEAQMLSPEDKAEFRSFYGGQTVNQIKSKECEHVSERLESFFVVQCDVQGKSNLHESLQAFVEGDVMEGENKYKCESCGGKLVDAVKRTCLKQVPDNLIFHLKRFDFDLVTLSRAKINDYFDFPSTIDVSPYKIDHLSDPSQTREEDWFELVGVLVHQGSSEAGHYYSYIRTRPDLAENVTRWSEFNDRDVDAFDPQYIPSRAFGGLDDKFQRQLKNYSAYMLFYQRRSAIAKDRMDYINSLQCGNVKVPIPSNMNRQINIDNDRFIRDYCVYDPYHTKFLRQTLSNLRTINQGTCSEDHVQETQALHIMLKHLFHVHIRARAPENFEETLLQLRKIALSCSTCCLVVMRWFADDDSALLNMLLLCEAPKVRLLSRAFLIDCLRFLRDREPGAYGIENMEMENDNGSAPPVQGVLSAVVAQLRVTADNSYLAVRNWDDFYLTLCQICDLSRAETAALLDEGFLTFCLKIFCMPVIRSLQTSFPGMWKVTEKRKRIYNRMIEFVYGLLCKTDCGLHNAPNARTPGASRYDTFDPILSKFAISSEERRWLFHWYEDNRAYAALDRILETFDANKTEIFYPGEILRLMLNTPDDRAQHQLFLTVYDGVVQFTPPHQDPYVRAALSYCKYSSQVIEIMKVADAVVKKVARCSKYGGEAHLHFFAGLLHVENNIVSDEKGEDYFYRLSLMYARKIAVPLLMNDDENVRNLAVTHFADVFTEEMNRNSDNGTLELKYHEARSLASELQLKIEQEHEVGSLRGFVQPMIVTCTMLVGAIFKLYQVDDPVLNRLKSDSDESLIDAQRNLDVILRNWSFDEATPQSMAEGFDQSDYGSESDVDADAEPYDV</sequence>
<dbReference type="Pfam" id="PF00443">
    <property type="entry name" value="UCH"/>
    <property type="match status" value="1"/>
</dbReference>
<dbReference type="InterPro" id="IPR021905">
    <property type="entry name" value="DUF3517"/>
</dbReference>
<name>A0A9W4XN19_9PLEO</name>
<protein>
    <recommendedName>
        <fullName evidence="2">USP domain-containing protein</fullName>
    </recommendedName>
</protein>
<evidence type="ECO:0000313" key="4">
    <source>
        <dbReference type="Proteomes" id="UP001152607"/>
    </source>
</evidence>
<feature type="region of interest" description="Disordered" evidence="1">
    <location>
        <begin position="1"/>
        <end position="131"/>
    </location>
</feature>
<feature type="compositionally biased region" description="Low complexity" evidence="1">
    <location>
        <begin position="84"/>
        <end position="93"/>
    </location>
</feature>
<dbReference type="InterPro" id="IPR001394">
    <property type="entry name" value="Peptidase_C19_UCH"/>
</dbReference>
<feature type="domain" description="USP" evidence="2">
    <location>
        <begin position="1547"/>
        <end position="1871"/>
    </location>
</feature>
<dbReference type="OrthoDB" id="420187at2759"/>
<dbReference type="Proteomes" id="UP001152607">
    <property type="component" value="Unassembled WGS sequence"/>
</dbReference>
<feature type="region of interest" description="Disordered" evidence="1">
    <location>
        <begin position="2462"/>
        <end position="2485"/>
    </location>
</feature>
<dbReference type="InterPro" id="IPR038765">
    <property type="entry name" value="Papain-like_cys_pep_sf"/>
</dbReference>
<dbReference type="GO" id="GO:0004843">
    <property type="term" value="F:cysteine-type deubiquitinase activity"/>
    <property type="evidence" value="ECO:0007669"/>
    <property type="project" value="InterPro"/>
</dbReference>
<dbReference type="InterPro" id="IPR050164">
    <property type="entry name" value="Peptidase_C19"/>
</dbReference>
<feature type="compositionally biased region" description="Acidic residues" evidence="1">
    <location>
        <begin position="2472"/>
        <end position="2485"/>
    </location>
</feature>
<dbReference type="EMBL" id="CAOQHR010000005">
    <property type="protein sequence ID" value="CAI6334505.1"/>
    <property type="molecule type" value="Genomic_DNA"/>
</dbReference>
<comment type="caution">
    <text evidence="3">The sequence shown here is derived from an EMBL/GenBank/DDBJ whole genome shotgun (WGS) entry which is preliminary data.</text>
</comment>
<dbReference type="Pfam" id="PF12030">
    <property type="entry name" value="DUF3517"/>
    <property type="match status" value="1"/>
</dbReference>
<dbReference type="GO" id="GO:0005829">
    <property type="term" value="C:cytosol"/>
    <property type="evidence" value="ECO:0007669"/>
    <property type="project" value="TreeGrafter"/>
</dbReference>
<evidence type="ECO:0000313" key="3">
    <source>
        <dbReference type="EMBL" id="CAI6334505.1"/>
    </source>
</evidence>
<dbReference type="GO" id="GO:0005634">
    <property type="term" value="C:nucleus"/>
    <property type="evidence" value="ECO:0007669"/>
    <property type="project" value="TreeGrafter"/>
</dbReference>
<proteinExistence type="predicted"/>
<dbReference type="PANTHER" id="PTHR24006:SF925">
    <property type="entry name" value="UBIQUITINYL HYDROLASE 1"/>
    <property type="match status" value="1"/>
</dbReference>